<name>A0A8S1EGC7_9PELO</name>
<feature type="transmembrane region" description="Helical" evidence="7">
    <location>
        <begin position="193"/>
        <end position="216"/>
    </location>
</feature>
<feature type="compositionally biased region" description="Basic and acidic residues" evidence="6">
    <location>
        <begin position="1218"/>
        <end position="1240"/>
    </location>
</feature>
<sequence length="1255" mass="142621">MPKTGVHQPLVRHDADDGGETGQSVKSFTDGNLTSEEEIESRMSRRSSVIADLLSLFRRSSSVLVRPHTRLGNMNYDDDDDEFDEESDKEASKDRILKKIQQKKEIIQKLRGQPWCMKRKRRTLRVAQKHLQQQEAKVSKVRLYKAEAGRRLNQASRWLDNLKIYLIPWEAKIRKIESHFGSVVSSYFTFHRWVLGVNIAITLIMCLFVVIPEWLADSRMVEGSERYNRTKIIKVMPESVRERADELSTVWDFGGYFQYSLLFYGFYSRETFFGETIKYRVPVAYFLCNIFVLGFSLFIILRKMALNQRRGNLSSGKTQQYLFNWKAFTGWDYTIGNAETAGNVYMANIIKFREAINDDSKKPNEKHPWIRFLLRFLTNIAILAMYTFSIWAIMRCASLNGESFVEQNATAITISLITLVFPNIFDLLGKIEKLHPRNALRFQLGRVLVLYILNYYTLIYSLMYQLEHLEKQRQAIQNELNNAPSTVTSSDAEKVLRTLRQVILPMYPVNNTPHTYFSYVPVTTTAAPTTSPIPTSPWTTVLPDFGPFGVYNPKVVITKDETILKTPLVVTHQIGPNSDWNDTSTNILNTLMSRSSITRSSWRVMQYQDLCWETIIGQEITKLVTMDLYMTVASIFLIDFLRGLACRYLNFFWPWDLERTFPEYGEFKVAENVLHLVNNQGMIWLGLFFVPLLPMLNNIKLIILMYMRGWAAMTCNVPASQIFRASRSSNFFFSLLLLFLFLCTLPVGFVIASKQPSKSCGPFGNQPFFYSVITDVLHENLDPRLVSVIKYLLSPGIIIPVLVLLLLAIYFLIALVSGLKDANQDLSIQLMLERTEEKKKIFELAGGKKRKSISVFGKRKPKPPVINAKQTSSDDDSQSYHKSTARSVSGRAFVPSLGSVSEVDHSTGEEEQCSETQSDISSNPPKPTFLQTLLVCIGWKDIKRMRNIDRDVILEEGYPSQNSSSGSESDSENEENDHRNSESRYLLSPSCSRPASRERSEVPSKRSSTSRRTSNRDLSYRTAIQSFEQNSGSGSSKSTTVPSNSDTQPMGIIENPLHTYVTPIKIEKKSSSGSSGSSNQQSSSIEKKAAKRLLQPIYTSHNVRYGTLAESTSQDPTRPPSADLSLAEGGGCQDPLWLNTNPHSSYTSAMMSPIMNEFLSTDETTDDEKGRLIPDRPPIPHSPRELKRLKREKESPGSKPSTPRPPRFRISMSPPRKGASDKNDSDSSARKYEMRVEKSPKKPNKTATKDATTNF</sequence>
<evidence type="ECO:0000313" key="9">
    <source>
        <dbReference type="EMBL" id="CAB3400247.1"/>
    </source>
</evidence>
<feature type="region of interest" description="Disordered" evidence="6">
    <location>
        <begin position="955"/>
        <end position="1057"/>
    </location>
</feature>
<feature type="compositionally biased region" description="Polar residues" evidence="6">
    <location>
        <begin position="1022"/>
        <end position="1048"/>
    </location>
</feature>
<keyword evidence="4 7" id="KW-1133">Transmembrane helix</keyword>
<evidence type="ECO:0000256" key="7">
    <source>
        <dbReference type="SAM" id="Phobius"/>
    </source>
</evidence>
<accession>A0A8S1EGC7</accession>
<feature type="region of interest" description="Disordered" evidence="6">
    <location>
        <begin position="1162"/>
        <end position="1255"/>
    </location>
</feature>
<evidence type="ECO:0000256" key="5">
    <source>
        <dbReference type="ARBA" id="ARBA00023136"/>
    </source>
</evidence>
<dbReference type="Proteomes" id="UP000494206">
    <property type="component" value="Unassembled WGS sequence"/>
</dbReference>
<dbReference type="GO" id="GO:0008381">
    <property type="term" value="F:mechanosensitive monoatomic ion channel activity"/>
    <property type="evidence" value="ECO:0007669"/>
    <property type="project" value="TreeGrafter"/>
</dbReference>
<dbReference type="InterPro" id="IPR012496">
    <property type="entry name" value="TMC_dom"/>
</dbReference>
<evidence type="ECO:0000256" key="4">
    <source>
        <dbReference type="ARBA" id="ARBA00022989"/>
    </source>
</evidence>
<feature type="compositionally biased region" description="Basic and acidic residues" evidence="6">
    <location>
        <begin position="995"/>
        <end position="1004"/>
    </location>
</feature>
<feature type="region of interest" description="Disordered" evidence="6">
    <location>
        <begin position="1109"/>
        <end position="1138"/>
    </location>
</feature>
<feature type="domain" description="TMC" evidence="8">
    <location>
        <begin position="611"/>
        <end position="726"/>
    </location>
</feature>
<proteinExistence type="inferred from homology"/>
<evidence type="ECO:0000256" key="2">
    <source>
        <dbReference type="ARBA" id="ARBA00006510"/>
    </source>
</evidence>
<dbReference type="OrthoDB" id="5831905at2759"/>
<dbReference type="GO" id="GO:0005886">
    <property type="term" value="C:plasma membrane"/>
    <property type="evidence" value="ECO:0007669"/>
    <property type="project" value="InterPro"/>
</dbReference>
<dbReference type="EMBL" id="CADEPM010000002">
    <property type="protein sequence ID" value="CAB3400247.1"/>
    <property type="molecule type" value="Genomic_DNA"/>
</dbReference>
<gene>
    <name evidence="9" type="ORF">CBOVIS_LOCUS3224</name>
</gene>
<comment type="similarity">
    <text evidence="2">Belongs to the TMC family.</text>
</comment>
<organism evidence="9 10">
    <name type="scientific">Caenorhabditis bovis</name>
    <dbReference type="NCBI Taxonomy" id="2654633"/>
    <lineage>
        <taxon>Eukaryota</taxon>
        <taxon>Metazoa</taxon>
        <taxon>Ecdysozoa</taxon>
        <taxon>Nematoda</taxon>
        <taxon>Chromadorea</taxon>
        <taxon>Rhabditida</taxon>
        <taxon>Rhabditina</taxon>
        <taxon>Rhabditomorpha</taxon>
        <taxon>Rhabditoidea</taxon>
        <taxon>Rhabditidae</taxon>
        <taxon>Peloderinae</taxon>
        <taxon>Caenorhabditis</taxon>
    </lineage>
</organism>
<feature type="compositionally biased region" description="Polar residues" evidence="6">
    <location>
        <begin position="22"/>
        <end position="34"/>
    </location>
</feature>
<protein>
    <recommendedName>
        <fullName evidence="8">TMC domain-containing protein</fullName>
    </recommendedName>
</protein>
<evidence type="ECO:0000259" key="8">
    <source>
        <dbReference type="Pfam" id="PF07810"/>
    </source>
</evidence>
<comment type="caution">
    <text evidence="9">The sequence shown here is derived from an EMBL/GenBank/DDBJ whole genome shotgun (WGS) entry which is preliminary data.</text>
</comment>
<feature type="compositionally biased region" description="Polar residues" evidence="6">
    <location>
        <begin position="1245"/>
        <end position="1255"/>
    </location>
</feature>
<feature type="transmembrane region" description="Helical" evidence="7">
    <location>
        <begin position="409"/>
        <end position="428"/>
    </location>
</feature>
<dbReference type="InterPro" id="IPR038900">
    <property type="entry name" value="TMC"/>
</dbReference>
<comment type="subcellular location">
    <subcellularLocation>
        <location evidence="1">Membrane</location>
        <topology evidence="1">Multi-pass membrane protein</topology>
    </subcellularLocation>
</comment>
<feature type="transmembrane region" description="Helical" evidence="7">
    <location>
        <begin position="797"/>
        <end position="819"/>
    </location>
</feature>
<feature type="region of interest" description="Disordered" evidence="6">
    <location>
        <begin position="899"/>
        <end position="925"/>
    </location>
</feature>
<dbReference type="Pfam" id="PF07810">
    <property type="entry name" value="TMC"/>
    <property type="match status" value="1"/>
</dbReference>
<reference evidence="9 10" key="1">
    <citation type="submission" date="2020-04" db="EMBL/GenBank/DDBJ databases">
        <authorList>
            <person name="Laetsch R D."/>
            <person name="Stevens L."/>
            <person name="Kumar S."/>
            <person name="Blaxter L. M."/>
        </authorList>
    </citation>
    <scope>NUCLEOTIDE SEQUENCE [LARGE SCALE GENOMIC DNA]</scope>
</reference>
<evidence type="ECO:0000256" key="6">
    <source>
        <dbReference type="SAM" id="MobiDB-lite"/>
    </source>
</evidence>
<dbReference type="PANTHER" id="PTHR23302">
    <property type="entry name" value="TRANSMEMBRANE CHANNEL-RELATED"/>
    <property type="match status" value="1"/>
</dbReference>
<feature type="region of interest" description="Disordered" evidence="6">
    <location>
        <begin position="1"/>
        <end position="40"/>
    </location>
</feature>
<evidence type="ECO:0000313" key="10">
    <source>
        <dbReference type="Proteomes" id="UP000494206"/>
    </source>
</evidence>
<keyword evidence="5 7" id="KW-0472">Membrane</keyword>
<evidence type="ECO:0000256" key="1">
    <source>
        <dbReference type="ARBA" id="ARBA00004141"/>
    </source>
</evidence>
<feature type="region of interest" description="Disordered" evidence="6">
    <location>
        <begin position="857"/>
        <end position="887"/>
    </location>
</feature>
<evidence type="ECO:0000256" key="3">
    <source>
        <dbReference type="ARBA" id="ARBA00022692"/>
    </source>
</evidence>
<feature type="transmembrane region" description="Helical" evidence="7">
    <location>
        <begin position="682"/>
        <end position="703"/>
    </location>
</feature>
<feature type="transmembrane region" description="Helical" evidence="7">
    <location>
        <begin position="372"/>
        <end position="394"/>
    </location>
</feature>
<keyword evidence="3 7" id="KW-0812">Transmembrane</keyword>
<feature type="compositionally biased region" description="Basic and acidic residues" evidence="6">
    <location>
        <begin position="1182"/>
        <end position="1196"/>
    </location>
</feature>
<feature type="transmembrane region" description="Helical" evidence="7">
    <location>
        <begin position="731"/>
        <end position="752"/>
    </location>
</feature>
<keyword evidence="10" id="KW-1185">Reference proteome</keyword>
<dbReference type="AlphaFoldDB" id="A0A8S1EGC7"/>
<dbReference type="PANTHER" id="PTHR23302:SF65">
    <property type="entry name" value="TRANSMEMBRANE CHANNEL-LIKE PROTEIN 2"/>
    <property type="match status" value="1"/>
</dbReference>
<feature type="transmembrane region" description="Helical" evidence="7">
    <location>
        <begin position="448"/>
        <end position="466"/>
    </location>
</feature>
<feature type="compositionally biased region" description="Acidic residues" evidence="6">
    <location>
        <begin position="76"/>
        <end position="88"/>
    </location>
</feature>
<feature type="region of interest" description="Disordered" evidence="6">
    <location>
        <begin position="70"/>
        <end position="94"/>
    </location>
</feature>
<feature type="compositionally biased region" description="Polar residues" evidence="6">
    <location>
        <begin position="914"/>
        <end position="923"/>
    </location>
</feature>
<feature type="transmembrane region" description="Helical" evidence="7">
    <location>
        <begin position="279"/>
        <end position="301"/>
    </location>
</feature>